<dbReference type="InterPro" id="IPR041550">
    <property type="entry name" value="FASI_helical"/>
</dbReference>
<dbReference type="Gene3D" id="3.40.47.10">
    <property type="match status" value="1"/>
</dbReference>
<comment type="similarity">
    <text evidence="1 10">Belongs to the thiolase-like superfamily. Fungal fatty acid synthetase subunit alpha family.</text>
</comment>
<dbReference type="SUPFAM" id="SSF53901">
    <property type="entry name" value="Thiolase-like"/>
    <property type="match status" value="2"/>
</dbReference>
<dbReference type="GO" id="GO:0004316">
    <property type="term" value="F:3-oxoacyl-[acyl-carrier-protein] reductase (NADPH) activity"/>
    <property type="evidence" value="ECO:0007669"/>
    <property type="project" value="UniProtKB-EC"/>
</dbReference>
<dbReference type="PANTHER" id="PTHR10982">
    <property type="entry name" value="MALONYL COA-ACYL CARRIER PROTEIN TRANSACYLASE"/>
    <property type="match status" value="1"/>
</dbReference>
<dbReference type="PROSITE" id="PS50075">
    <property type="entry name" value="CARRIER"/>
    <property type="match status" value="1"/>
</dbReference>
<gene>
    <name evidence="16" type="ORF">OEA41_009423</name>
</gene>
<keyword evidence="17" id="KW-1185">Reference proteome</keyword>
<evidence type="ECO:0000256" key="7">
    <source>
        <dbReference type="ARBA" id="ARBA00023002"/>
    </source>
</evidence>
<evidence type="ECO:0008006" key="18">
    <source>
        <dbReference type="Google" id="ProtNLM"/>
    </source>
</evidence>
<dbReference type="GO" id="GO:0004315">
    <property type="term" value="F:3-oxoacyl-[acyl-carrier-protein] synthase activity"/>
    <property type="evidence" value="ECO:0007669"/>
    <property type="project" value="InterPro"/>
</dbReference>
<dbReference type="InterPro" id="IPR009081">
    <property type="entry name" value="PP-bd_ACP"/>
</dbReference>
<proteinExistence type="inferred from homology"/>
<dbReference type="CDD" id="cd00828">
    <property type="entry name" value="elong_cond_enzymes"/>
    <property type="match status" value="1"/>
</dbReference>
<reference evidence="16" key="1">
    <citation type="submission" date="2022-11" db="EMBL/GenBank/DDBJ databases">
        <title>Chromosomal genome sequence assembly and mating type (MAT) locus characterization of the leprose asexual lichenized fungus Lepraria neglecta (Nyl.) Erichsen.</title>
        <authorList>
            <person name="Allen J.L."/>
            <person name="Pfeffer B."/>
        </authorList>
    </citation>
    <scope>NUCLEOTIDE SEQUENCE</scope>
    <source>
        <strain evidence="16">Allen 5258</strain>
    </source>
</reference>
<dbReference type="EMBL" id="JASNWA010000009">
    <property type="protein sequence ID" value="KAK3170038.1"/>
    <property type="molecule type" value="Genomic_DNA"/>
</dbReference>
<dbReference type="FunFam" id="3.30.70.2490:FF:000001">
    <property type="entry name" value="Fatty acid synthase subunit alpha"/>
    <property type="match status" value="1"/>
</dbReference>
<dbReference type="Gene3D" id="3.30.70.2490">
    <property type="match status" value="1"/>
</dbReference>
<comment type="catalytic activity">
    <reaction evidence="9">
        <text>a (3R)-hydroxyacyl-[ACP] + NADP(+) = a 3-oxoacyl-[ACP] + NADPH + H(+)</text>
        <dbReference type="Rhea" id="RHEA:17397"/>
        <dbReference type="Rhea" id="RHEA-COMP:9916"/>
        <dbReference type="Rhea" id="RHEA-COMP:9945"/>
        <dbReference type="ChEBI" id="CHEBI:15378"/>
        <dbReference type="ChEBI" id="CHEBI:57783"/>
        <dbReference type="ChEBI" id="CHEBI:58349"/>
        <dbReference type="ChEBI" id="CHEBI:78776"/>
        <dbReference type="ChEBI" id="CHEBI:78827"/>
        <dbReference type="EC" id="1.1.1.100"/>
    </reaction>
</comment>
<feature type="compositionally biased region" description="Polar residues" evidence="13">
    <location>
        <begin position="107"/>
        <end position="125"/>
    </location>
</feature>
<keyword evidence="8" id="KW-0275">Fatty acid biosynthesis</keyword>
<comment type="caution">
    <text evidence="16">The sequence shown here is derived from an EMBL/GenBank/DDBJ whole genome shotgun (WGS) entry which is preliminary data.</text>
</comment>
<organism evidence="16 17">
    <name type="scientific">Lepraria neglecta</name>
    <dbReference type="NCBI Taxonomy" id="209136"/>
    <lineage>
        <taxon>Eukaryota</taxon>
        <taxon>Fungi</taxon>
        <taxon>Dikarya</taxon>
        <taxon>Ascomycota</taxon>
        <taxon>Pezizomycotina</taxon>
        <taxon>Lecanoromycetes</taxon>
        <taxon>OSLEUM clade</taxon>
        <taxon>Lecanoromycetidae</taxon>
        <taxon>Lecanorales</taxon>
        <taxon>Lecanorineae</taxon>
        <taxon>Stereocaulaceae</taxon>
        <taxon>Lepraria</taxon>
    </lineage>
</organism>
<dbReference type="InterPro" id="IPR040899">
    <property type="entry name" value="Fas_alpha_ACP"/>
</dbReference>
<dbReference type="PROSITE" id="PS52004">
    <property type="entry name" value="KS3_2"/>
    <property type="match status" value="1"/>
</dbReference>
<evidence type="ECO:0000256" key="10">
    <source>
        <dbReference type="PIRNR" id="PIRNR000454"/>
    </source>
</evidence>
<evidence type="ECO:0000256" key="1">
    <source>
        <dbReference type="ARBA" id="ARBA00007485"/>
    </source>
</evidence>
<dbReference type="PIRSF" id="PIRSF000454">
    <property type="entry name" value="FAS_yeast_alpha"/>
    <property type="match status" value="1"/>
</dbReference>
<dbReference type="Pfam" id="PF00109">
    <property type="entry name" value="ketoacyl-synt"/>
    <property type="match status" value="1"/>
</dbReference>
<dbReference type="InterPro" id="IPR036291">
    <property type="entry name" value="NAD(P)-bd_dom_sf"/>
</dbReference>
<keyword evidence="8" id="KW-0443">Lipid metabolism</keyword>
<dbReference type="PANTHER" id="PTHR10982:SF21">
    <property type="entry name" value="FATTY ACID SYNTHASE SUBUNIT BETA"/>
    <property type="match status" value="1"/>
</dbReference>
<dbReference type="GO" id="GO:0008897">
    <property type="term" value="F:holo-[acyl-carrier-protein] synthase activity"/>
    <property type="evidence" value="ECO:0007669"/>
    <property type="project" value="InterPro"/>
</dbReference>
<evidence type="ECO:0000256" key="5">
    <source>
        <dbReference type="ARBA" id="ARBA00022832"/>
    </source>
</evidence>
<dbReference type="InterPro" id="IPR047224">
    <property type="entry name" value="FAS_alpha_su_C"/>
</dbReference>
<feature type="modified residue" description="O-(pantetheine 4'-phosphoryl)serine" evidence="12">
    <location>
        <position position="167"/>
    </location>
</feature>
<sequence length="1610" mass="177288">MTDLILGDRPNVQRFIEIGPSKVLSTMAEKTLNRKFLSQDRSRVVKRQLLSNSADTKAIYYEYDENNDAMEETSEPVSTQSTNQTTLRKPDESKSAQPTVSPPAQPANVQLSPPPAHTTSSVTSRSIEDVPLSATDVVVALTAQKFKQPMDELPVEKTIRDLSGGKSTLQNELIGDLDAEFGSLPDDAESLTIQSLCSSLESKFSGKVGKSMSKLISRLISSKMPAGFNQAAIRGYLDSHWGLGQGRQSAVICFAVTIEPTSRLADMASAKEFVDSVAIRYAKQAEIPIFPDAQAGGAVASQFSATIANPASIEAANKQQKGYLMKQFEVLGEYLEQDHSGSSNKVMELEAHQDAINARLDLMRLELDDDFTTGVEPRFDPTKSRTYDSSWNWVREDLISLLNEVHPEDSISKGLETDDRLRHLLNRWEPTCGDIVEFYGSYSNGTFHPRLKSIVDVLLHTSMRASSADPTFKYSKPTVSPKTTIDSTGKIEYEEIPRKAIRGSNDYSLLIQHGRLVPHTGDRIPYINLRRRNGDEWQYHQEATRLLMDNLAQGCDSGLSFVGKTILITGAGPYSIGAEVVKGLISGGADVIVTTSRSVSDASKFYNSLYRDFGARGSRLRLLPFNQGSKKDCEALIEHIYSSKSGFGADLDFIVPFAAIPEAGREIDALDSKSELAHRLMLTNLLRLLGFVKQQKERRGFDTWPTSVILPLSPNHGTFGGDGLYAESKTALESLLSRWYSESWSEYLTICGAVIGWTRGTGLMSGNNIVAERIEAEDVITFSGSEMGFNILALMTPAIASLCEEGPIYADLNGGVQFVQDLKTKLMTARQEIMDKSRLRKALHAERVQHEAVMNGSLAKGKPSSPRKFNKLANLNLRFPDLPPYRSVTAGLEDLQGMIDLSRVVVVVGYSELGPWGSSKTRWEMEHLADFTQEGYIEMAWIMGLVKHFTGELSGKPFSGWLDSKTQQPVHDHEFKSRYRDEIINHAGIRLNEPEGLGGYDAAKKELLSEIVIEEDLPPFEASKSAAEAFKLRHGENVRITPILGSEEYKVQIGKGVHFMVPKAVPFDRKVSGQLPKGWDPTKYGLPEDIVSQVDPITIYALCCVSQALSSAGIEDPFELYRHIHVSELSNCLGTGAGGMLALRGVYRERYLDRPVQSDIIQESYNNALGAWVNMLLMASTGPIKSPSGTCATAIESLDTGCEAIQTGKVKAAIVGGSDDFQEEMSTEFGSMKATASSDGQLEAGRLPSEMSRPMTTSRSGFVESAGCGVQLIMTAELALQMGLPIYAIVAYTQMAGDKIGRSIPAPGQGLLTAAREAREAPNSPSLRLEFRKSNLREVISNIEEWRSNNVKLHTASSEMIQAVNRTADCRIRDAQNMWFNDLRKQNPDIAPMRAAMATWGLTIDDIQVASLHGTSTRANDKNESGVLNQQMTHLGRAAGNPLLAISQKYLTGHPKGAAGAWMLNGCLQVLQTGIVPGNRNGDNIDPELKQFTHLVYPTRTMRTPGIRAFMLTSFGFGQKGGLVVGLGPKYLFSAVKEEEYDDYRRRAHERERRINRVFIEGIIGNTLVKAKDRSPWQAVGERSVFLDPRARVSRDENNEYSFESSQSIS</sequence>
<dbReference type="InterPro" id="IPR026025">
    <property type="entry name" value="FAS_alpha_yeast"/>
</dbReference>
<dbReference type="Pfam" id="PF18314">
    <property type="entry name" value="FAS_I_H"/>
    <property type="match status" value="1"/>
</dbReference>
<evidence type="ECO:0000259" key="15">
    <source>
        <dbReference type="PROSITE" id="PS52004"/>
    </source>
</evidence>
<evidence type="ECO:0000313" key="16">
    <source>
        <dbReference type="EMBL" id="KAK3170038.1"/>
    </source>
</evidence>
<dbReference type="SUPFAM" id="SSF51735">
    <property type="entry name" value="NAD(P)-binding Rossmann-fold domains"/>
    <property type="match status" value="1"/>
</dbReference>
<evidence type="ECO:0000256" key="13">
    <source>
        <dbReference type="SAM" id="MobiDB-lite"/>
    </source>
</evidence>
<keyword evidence="2 10" id="KW-0596">Phosphopantetheine</keyword>
<dbReference type="GO" id="GO:0044550">
    <property type="term" value="P:secondary metabolite biosynthetic process"/>
    <property type="evidence" value="ECO:0007669"/>
    <property type="project" value="UniProtKB-ARBA"/>
</dbReference>
<keyword evidence="7" id="KW-0560">Oxidoreductase</keyword>
<evidence type="ECO:0000256" key="8">
    <source>
        <dbReference type="ARBA" id="ARBA00023160"/>
    </source>
</evidence>
<dbReference type="InterPro" id="IPR016039">
    <property type="entry name" value="Thiolase-like"/>
</dbReference>
<evidence type="ECO:0000256" key="4">
    <source>
        <dbReference type="ARBA" id="ARBA00022679"/>
    </source>
</evidence>
<evidence type="ECO:0000256" key="11">
    <source>
        <dbReference type="PIRSR" id="PIRSR000454-1"/>
    </source>
</evidence>
<name>A0AAE0DK62_9LECA</name>
<feature type="domain" description="Carrier" evidence="14">
    <location>
        <begin position="129"/>
        <end position="207"/>
    </location>
</feature>
<dbReference type="GO" id="GO:0042759">
    <property type="term" value="P:long-chain fatty acid biosynthetic process"/>
    <property type="evidence" value="ECO:0007669"/>
    <property type="project" value="UniProtKB-UniRule"/>
</dbReference>
<evidence type="ECO:0000256" key="3">
    <source>
        <dbReference type="ARBA" id="ARBA00022553"/>
    </source>
</evidence>
<dbReference type="Gene3D" id="3.90.25.70">
    <property type="match status" value="1"/>
</dbReference>
<feature type="compositionally biased region" description="Polar residues" evidence="13">
    <location>
        <begin position="75"/>
        <end position="87"/>
    </location>
</feature>
<evidence type="ECO:0000313" key="17">
    <source>
        <dbReference type="Proteomes" id="UP001276659"/>
    </source>
</evidence>
<dbReference type="CDD" id="cd08950">
    <property type="entry name" value="KR_fFAS_SDR_c_like"/>
    <property type="match status" value="1"/>
</dbReference>
<feature type="region of interest" description="Disordered" evidence="13">
    <location>
        <begin position="67"/>
        <end position="127"/>
    </location>
</feature>
<dbReference type="Pfam" id="PF02801">
    <property type="entry name" value="Ketoacyl-synt_C"/>
    <property type="match status" value="1"/>
</dbReference>
<evidence type="ECO:0000256" key="6">
    <source>
        <dbReference type="ARBA" id="ARBA00022857"/>
    </source>
</evidence>
<keyword evidence="6" id="KW-0521">NADP</keyword>
<dbReference type="Gene3D" id="3.40.50.720">
    <property type="entry name" value="NAD(P)-binding Rossmann-like Domain"/>
    <property type="match status" value="2"/>
</dbReference>
<dbReference type="Pfam" id="PF18325">
    <property type="entry name" value="Fas_alpha_ACP"/>
    <property type="match status" value="1"/>
</dbReference>
<keyword evidence="4 10" id="KW-0808">Transferase</keyword>
<evidence type="ECO:0000256" key="12">
    <source>
        <dbReference type="PIRSR" id="PIRSR000454-4"/>
    </source>
</evidence>
<dbReference type="InterPro" id="IPR014030">
    <property type="entry name" value="Ketoacyl_synth_N"/>
</dbReference>
<dbReference type="InterPro" id="IPR014031">
    <property type="entry name" value="Ketoacyl_synth_C"/>
</dbReference>
<dbReference type="GO" id="GO:0004312">
    <property type="term" value="F:fatty acid synthase activity"/>
    <property type="evidence" value="ECO:0007669"/>
    <property type="project" value="InterPro"/>
</dbReference>
<evidence type="ECO:0000259" key="14">
    <source>
        <dbReference type="PROSITE" id="PS50075"/>
    </source>
</evidence>
<keyword evidence="5" id="KW-0276">Fatty acid metabolism</keyword>
<feature type="domain" description="Ketosynthase family 3 (KS3)" evidence="15">
    <location>
        <begin position="1005"/>
        <end position="1528"/>
    </location>
</feature>
<dbReference type="InterPro" id="IPR020841">
    <property type="entry name" value="PKS_Beta-ketoAc_synthase_dom"/>
</dbReference>
<evidence type="ECO:0000256" key="2">
    <source>
        <dbReference type="ARBA" id="ARBA00022450"/>
    </source>
</evidence>
<feature type="active site" description="For beta-ketoacyl synthase activity" evidence="11">
    <location>
        <position position="1191"/>
    </location>
</feature>
<dbReference type="InterPro" id="IPR050830">
    <property type="entry name" value="Fungal_FAS"/>
</dbReference>
<keyword evidence="8" id="KW-0444">Lipid biosynthesis</keyword>
<dbReference type="GO" id="GO:0005835">
    <property type="term" value="C:fatty acid synthase complex"/>
    <property type="evidence" value="ECO:0007669"/>
    <property type="project" value="InterPro"/>
</dbReference>
<protein>
    <recommendedName>
        <fullName evidence="18">Beta-ketoacyl-[acyl-carrier-protein] synthase I</fullName>
    </recommendedName>
</protein>
<accession>A0AAE0DK62</accession>
<keyword evidence="3" id="KW-0597">Phosphoprotein</keyword>
<evidence type="ECO:0000256" key="9">
    <source>
        <dbReference type="ARBA" id="ARBA00048508"/>
    </source>
</evidence>
<dbReference type="Proteomes" id="UP001276659">
    <property type="component" value="Unassembled WGS sequence"/>
</dbReference>